<organism evidence="1 2">
    <name type="scientific">Scortum barcoo</name>
    <name type="common">barcoo grunter</name>
    <dbReference type="NCBI Taxonomy" id="214431"/>
    <lineage>
        <taxon>Eukaryota</taxon>
        <taxon>Metazoa</taxon>
        <taxon>Chordata</taxon>
        <taxon>Craniata</taxon>
        <taxon>Vertebrata</taxon>
        <taxon>Euteleostomi</taxon>
        <taxon>Actinopterygii</taxon>
        <taxon>Neopterygii</taxon>
        <taxon>Teleostei</taxon>
        <taxon>Neoteleostei</taxon>
        <taxon>Acanthomorphata</taxon>
        <taxon>Eupercaria</taxon>
        <taxon>Centrarchiformes</taxon>
        <taxon>Terapontoidei</taxon>
        <taxon>Terapontidae</taxon>
        <taxon>Scortum</taxon>
    </lineage>
</organism>
<evidence type="ECO:0000313" key="1">
    <source>
        <dbReference type="EMBL" id="KAI3373622.1"/>
    </source>
</evidence>
<name>A0ACB8X0M0_9TELE</name>
<keyword evidence="2" id="KW-1185">Reference proteome</keyword>
<sequence length="1464" mass="161966">MFMGSTEPGSQYRQESPVGFTSKSKILKIQKAKCDALFEQAERLHATVTARNQAVLDRLRRGVQDGILPAPQPPAFPRGNLKSAVRGRKTRPLLESPPVELEDIERSTETLDKEDNTSLWDKIFADTRKPNEQEAIPLTESYSEAFKPSPPPPRAAPLPRRRVCRLPVLSAKFTEEDKEVADGCKLQTAKNKVQAFMDKLEHFQLISVPPPKPPAAPKKRPVPAPLAPNPPKVPQPKKNVSRPPASLRPAKAVNEARKKTVSGRCLQTEKSNKVDLPPLRNPAESLSLCFKLLSSDDWEKKMEGLKTVQALAQHHSDTLTSKLHEVCLILIEEVKNLRSVVACEAMTTVSELYVHLKRTMDPEVEGTGRALLLKLAQTPNAFAFIHQQVNLALDAMVENCSYSRVVSALLNTGLSHRCSALSCIFLKAMDNRETNSFHNFWRWTPRSFINEDEPGSQYRQESPVGFTSKSKILKIQKAKCDALFEQAERLHATVTARNQAVLDRLRRGVQDGILPAPQPPAFPRGNLKSAVRGRKTRPLLESPPVELEDIERSTETLDKEDNTSLWDKIFAGNEMALHAYKEAEMADKGKSPTASVGLRSADTRKPNEQEAIPLTESYSEAFKPSPPPPRAAPLPRRRVCRLPVLSAKFTEEDKEVADGCKLQTAKNKVQAFMDKLEHFQLISVPPPKPPAAPKKRPVPAPLAPNPPKVPQPKKNVSRPPASLRPAKAVNEARKKTVSGRCLQTEKSNKVDLPPLRNPAESLSLCFKLLSSDDWKAVFLKTYTVGFIHSCPFNIKGEKNGRTKNRASPGPAPLRHPDKQTLHEVCLILIEEVKNLRSVVACEAMTTVSELYVHLKRTMDPEVEGTGRALLLKLAQTPNAFIHQQVNLALDAMVENCSYSRVVSALLNTGLSHRCSAVRGSMAQHMHLLADRLGADLIMTAGNSFTVRFFTAVSKIAVDGAPEARASLCCSLKGVVNSMWLRAPEATATMESVPHPEPRKGLLCAALLLLLGALTSAEEGARVKNSQCHNYAGGHVYPGEAFRVPVSDHSLHLSKAKISKPAPHWEGTAVINGEFKELKLSDYKGKYLVFFFYPLDFTFVCPTEIIAFSDRVHEFRAINTEVVACSVDSQFTHLAWINTARKQGGLGPMKIPLLSDLTHQISKDYGVYLEDQGHTLRGLFIIDDKGILRQITMNDLPVGRSVDETLRLVQAFQYTDKHGEVCPAGWKPGSDTVSITEAELAKFEEMEEKVMLSEKDLLEDGFGDHPFYHCLVAEVPKEQSSEGYTVIGFAMYYFTYDPWIGKLLYLEDFYVMQEFRGKAVDKCCFIMVVKVNKLQIKSWGSLRQPLGPLSPAAPGLGVIKLVKVNPPGHTVLGSRPARCPPVRLPPELFRVVPPVTCRADGGLGAGGAGGCSTTRPGSRRPAWLSAELQKQARNPSFSAPLRPAQITQNPRLIPARVWGNRAAWD</sequence>
<accession>A0ACB8X0M0</accession>
<gene>
    <name evidence="1" type="ORF">L3Q82_022213</name>
</gene>
<feature type="non-terminal residue" evidence="1">
    <location>
        <position position="1464"/>
    </location>
</feature>
<dbReference type="Proteomes" id="UP000831701">
    <property type="component" value="Chromosome 4"/>
</dbReference>
<reference evidence="1" key="1">
    <citation type="submission" date="2022-04" db="EMBL/GenBank/DDBJ databases">
        <title>Jade perch genome.</title>
        <authorList>
            <person name="Chao B."/>
        </authorList>
    </citation>
    <scope>NUCLEOTIDE SEQUENCE</scope>
    <source>
        <strain evidence="1">CB-2022</strain>
    </source>
</reference>
<evidence type="ECO:0000313" key="2">
    <source>
        <dbReference type="Proteomes" id="UP000831701"/>
    </source>
</evidence>
<dbReference type="EMBL" id="CM041534">
    <property type="protein sequence ID" value="KAI3373622.1"/>
    <property type="molecule type" value="Genomic_DNA"/>
</dbReference>
<proteinExistence type="predicted"/>
<comment type="caution">
    <text evidence="1">The sequence shown here is derived from an EMBL/GenBank/DDBJ whole genome shotgun (WGS) entry which is preliminary data.</text>
</comment>
<protein>
    <submittedName>
        <fullName evidence="1">Uncharacterized protein</fullName>
    </submittedName>
</protein>